<accession>A0ACB8R1D3</accession>
<reference evidence="1" key="2">
    <citation type="journal article" date="2022" name="New Phytol.">
        <title>Evolutionary transition to the ectomycorrhizal habit in the genomes of a hyperdiverse lineage of mushroom-forming fungi.</title>
        <authorList>
            <person name="Looney B."/>
            <person name="Miyauchi S."/>
            <person name="Morin E."/>
            <person name="Drula E."/>
            <person name="Courty P.E."/>
            <person name="Kohler A."/>
            <person name="Kuo A."/>
            <person name="LaButti K."/>
            <person name="Pangilinan J."/>
            <person name="Lipzen A."/>
            <person name="Riley R."/>
            <person name="Andreopoulos W."/>
            <person name="He G."/>
            <person name="Johnson J."/>
            <person name="Nolan M."/>
            <person name="Tritt A."/>
            <person name="Barry K.W."/>
            <person name="Grigoriev I.V."/>
            <person name="Nagy L.G."/>
            <person name="Hibbett D."/>
            <person name="Henrissat B."/>
            <person name="Matheny P.B."/>
            <person name="Labbe J."/>
            <person name="Martin F.M."/>
        </authorList>
    </citation>
    <scope>NUCLEOTIDE SEQUENCE</scope>
    <source>
        <strain evidence="1">FP105234-sp</strain>
    </source>
</reference>
<reference evidence="1" key="1">
    <citation type="submission" date="2021-02" db="EMBL/GenBank/DDBJ databases">
        <authorList>
            <consortium name="DOE Joint Genome Institute"/>
            <person name="Ahrendt S."/>
            <person name="Looney B.P."/>
            <person name="Miyauchi S."/>
            <person name="Morin E."/>
            <person name="Drula E."/>
            <person name="Courty P.E."/>
            <person name="Chicoki N."/>
            <person name="Fauchery L."/>
            <person name="Kohler A."/>
            <person name="Kuo A."/>
            <person name="Labutti K."/>
            <person name="Pangilinan J."/>
            <person name="Lipzen A."/>
            <person name="Riley R."/>
            <person name="Andreopoulos W."/>
            <person name="He G."/>
            <person name="Johnson J."/>
            <person name="Barry K.W."/>
            <person name="Grigoriev I.V."/>
            <person name="Nagy L."/>
            <person name="Hibbett D."/>
            <person name="Henrissat B."/>
            <person name="Matheny P.B."/>
            <person name="Labbe J."/>
            <person name="Martin F."/>
        </authorList>
    </citation>
    <scope>NUCLEOTIDE SEQUENCE</scope>
    <source>
        <strain evidence="1">FP105234-sp</strain>
    </source>
</reference>
<keyword evidence="2" id="KW-1185">Reference proteome</keyword>
<proteinExistence type="predicted"/>
<organism evidence="1 2">
    <name type="scientific">Auriscalpium vulgare</name>
    <dbReference type="NCBI Taxonomy" id="40419"/>
    <lineage>
        <taxon>Eukaryota</taxon>
        <taxon>Fungi</taxon>
        <taxon>Dikarya</taxon>
        <taxon>Basidiomycota</taxon>
        <taxon>Agaricomycotina</taxon>
        <taxon>Agaricomycetes</taxon>
        <taxon>Russulales</taxon>
        <taxon>Auriscalpiaceae</taxon>
        <taxon>Auriscalpium</taxon>
    </lineage>
</organism>
<dbReference type="EMBL" id="MU276700">
    <property type="protein sequence ID" value="KAI0037828.1"/>
    <property type="molecule type" value="Genomic_DNA"/>
</dbReference>
<evidence type="ECO:0000313" key="1">
    <source>
        <dbReference type="EMBL" id="KAI0037828.1"/>
    </source>
</evidence>
<comment type="caution">
    <text evidence="1">The sequence shown here is derived from an EMBL/GenBank/DDBJ whole genome shotgun (WGS) entry which is preliminary data.</text>
</comment>
<name>A0ACB8R1D3_9AGAM</name>
<sequence>MAKVPLDVQIMFVEWVYRLSQHDEIDYATLRVCALVCKAWTSTAQRLLLRCPFLVSSNEVTDRAVLLLRTLRDRPSLATHILTIQIDFGYIDETDLDNPQFTLLELCPGVQRIDVYSGFSQSERLWKPALGARLRSIGLRPVVLCAGGDEEAIPKTIEMWPSVRVLDFALWETELSDADIDPVHWPIRDLSSVEVMALYGSAIPLIPLDIDLPALRDMELGCLIWADDYLHRRLFGTDMLSRIHTLRISGPFPPSEIFEHIECLKNLVFNELPESDADILGFPKTLRRVGYLLKDNVLGRLERAKDAEPFVSALRTLPELQHVSATRVSSPSQLTMLNEVCRERGVEFEMFENAIHVWRPQDIHWI</sequence>
<evidence type="ECO:0000313" key="2">
    <source>
        <dbReference type="Proteomes" id="UP000814033"/>
    </source>
</evidence>
<dbReference type="Proteomes" id="UP000814033">
    <property type="component" value="Unassembled WGS sequence"/>
</dbReference>
<protein>
    <submittedName>
        <fullName evidence="1">Uncharacterized protein</fullName>
    </submittedName>
</protein>
<gene>
    <name evidence="1" type="ORF">FA95DRAFT_1366873</name>
</gene>